<evidence type="ECO:0000256" key="2">
    <source>
        <dbReference type="ARBA" id="ARBA00022692"/>
    </source>
</evidence>
<protein>
    <submittedName>
        <fullName evidence="6">Uncharacterized protein</fullName>
    </submittedName>
</protein>
<feature type="transmembrane region" description="Helical" evidence="5">
    <location>
        <begin position="199"/>
        <end position="221"/>
    </location>
</feature>
<feature type="transmembrane region" description="Helical" evidence="5">
    <location>
        <begin position="78"/>
        <end position="99"/>
    </location>
</feature>
<evidence type="ECO:0000256" key="1">
    <source>
        <dbReference type="ARBA" id="ARBA00004141"/>
    </source>
</evidence>
<feature type="transmembrane region" description="Helical" evidence="5">
    <location>
        <begin position="172"/>
        <end position="193"/>
    </location>
</feature>
<feature type="transmembrane region" description="Helical" evidence="5">
    <location>
        <begin position="140"/>
        <end position="160"/>
    </location>
</feature>
<reference evidence="6" key="1">
    <citation type="submission" date="2021-05" db="EMBL/GenBank/DDBJ databases">
        <title>The genome of the haptophyte Pavlova lutheri (Diacronema luteri, Pavlovales) - a model for lipid biosynthesis in eukaryotic algae.</title>
        <authorList>
            <person name="Hulatt C.J."/>
            <person name="Posewitz M.C."/>
        </authorList>
    </citation>
    <scope>NUCLEOTIDE SEQUENCE</scope>
    <source>
        <strain evidence="6">NIVA-4/92</strain>
    </source>
</reference>
<keyword evidence="2 5" id="KW-0812">Transmembrane</keyword>
<dbReference type="GO" id="GO:0016020">
    <property type="term" value="C:membrane"/>
    <property type="evidence" value="ECO:0007669"/>
    <property type="project" value="UniProtKB-SubCell"/>
</dbReference>
<dbReference type="PANTHER" id="PTHR23291:SF50">
    <property type="entry name" value="PROTEIN LIFEGUARD 4"/>
    <property type="match status" value="1"/>
</dbReference>
<dbReference type="OMA" id="MGDVIGM"/>
<evidence type="ECO:0000313" key="6">
    <source>
        <dbReference type="EMBL" id="KAG8460724.1"/>
    </source>
</evidence>
<comment type="subcellular location">
    <subcellularLocation>
        <location evidence="1">Membrane</location>
        <topology evidence="1">Multi-pass membrane protein</topology>
    </subcellularLocation>
</comment>
<dbReference type="EMBL" id="JAGTXO010000030">
    <property type="protein sequence ID" value="KAG8460724.1"/>
    <property type="molecule type" value="Genomic_DNA"/>
</dbReference>
<evidence type="ECO:0000256" key="5">
    <source>
        <dbReference type="RuleBase" id="RU004379"/>
    </source>
</evidence>
<dbReference type="Pfam" id="PF01027">
    <property type="entry name" value="Bax1-I"/>
    <property type="match status" value="1"/>
</dbReference>
<dbReference type="AlphaFoldDB" id="A0A8J5XAW6"/>
<accession>A0A8J5XAW6</accession>
<keyword evidence="3 5" id="KW-1133">Transmembrane helix</keyword>
<evidence type="ECO:0000256" key="4">
    <source>
        <dbReference type="ARBA" id="ARBA00023136"/>
    </source>
</evidence>
<evidence type="ECO:0000256" key="3">
    <source>
        <dbReference type="ARBA" id="ARBA00022989"/>
    </source>
</evidence>
<keyword evidence="7" id="KW-1185">Reference proteome</keyword>
<dbReference type="Proteomes" id="UP000751190">
    <property type="component" value="Unassembled WGS sequence"/>
</dbReference>
<evidence type="ECO:0000313" key="7">
    <source>
        <dbReference type="Proteomes" id="UP000751190"/>
    </source>
</evidence>
<sequence>MKAGAYAQGVPPADEKVRMKEDDAFAPDDFMYGASVAHCSPAIRNGFLRKVYGLLTSQLLATAALSCAFMFHAPSRQLVLGTPSLLLVSLVASFGFLFACHAYKDSHPSNLALLGGFTLSIGYSVAYTCAAFQANGMGQLVLQAFLLTAAITVGLSVYTLKSSRDFSFLGAGLHGALGVLIVGGLLNILVGWLTGGALFHGAFSFVLGLLGAVIFSAFIVYDTWLISQRLGPDQYVQATIALYLDVVNLFLELLRILQYLNDGGRE</sequence>
<dbReference type="OrthoDB" id="7933078at2759"/>
<comment type="caution">
    <text evidence="6">The sequence shown here is derived from an EMBL/GenBank/DDBJ whole genome shotgun (WGS) entry which is preliminary data.</text>
</comment>
<feature type="transmembrane region" description="Helical" evidence="5">
    <location>
        <begin position="51"/>
        <end position="72"/>
    </location>
</feature>
<proteinExistence type="inferred from homology"/>
<dbReference type="InterPro" id="IPR006214">
    <property type="entry name" value="Bax_inhibitor_1-related"/>
</dbReference>
<gene>
    <name evidence="6" type="ORF">KFE25_010779</name>
</gene>
<dbReference type="PANTHER" id="PTHR23291">
    <property type="entry name" value="BAX INHIBITOR-RELATED"/>
    <property type="match status" value="1"/>
</dbReference>
<organism evidence="6 7">
    <name type="scientific">Diacronema lutheri</name>
    <name type="common">Unicellular marine alga</name>
    <name type="synonym">Monochrysis lutheri</name>
    <dbReference type="NCBI Taxonomy" id="2081491"/>
    <lineage>
        <taxon>Eukaryota</taxon>
        <taxon>Haptista</taxon>
        <taxon>Haptophyta</taxon>
        <taxon>Pavlovophyceae</taxon>
        <taxon>Pavlovales</taxon>
        <taxon>Pavlovaceae</taxon>
        <taxon>Diacronema</taxon>
    </lineage>
</organism>
<feature type="transmembrane region" description="Helical" evidence="5">
    <location>
        <begin position="111"/>
        <end position="134"/>
    </location>
</feature>
<keyword evidence="4 5" id="KW-0472">Membrane</keyword>
<name>A0A8J5XAW6_DIALT</name>
<comment type="similarity">
    <text evidence="5">Belongs to the BI1 family.</text>
</comment>